<evidence type="ECO:0000313" key="1">
    <source>
        <dbReference type="EMBL" id="CAD6440309.1"/>
    </source>
</evidence>
<evidence type="ECO:0000313" key="2">
    <source>
        <dbReference type="Proteomes" id="UP000624404"/>
    </source>
</evidence>
<sequence>MSVLCFPGYYVQSFGKFQSTVQTTNRTPVPRCALLGPSIMTFLYLSSACNHLFCVAQLCTFYMNIEIATCRIPRHRKCYDIEEKATTISFQRDQRVSYQSAIVFEELAKSGAGSGMPKGRVSLQLHVTKNPVTITGLTKESALDRDEIRNSGLQAQNTVVTDLRLLVSCALLHESRHAYTYNTSMEFE</sequence>
<gene>
    <name evidence="1" type="ORF">SCLTRI_LOCUS851</name>
</gene>
<organism evidence="1 2">
    <name type="scientific">Sclerotinia trifoliorum</name>
    <dbReference type="NCBI Taxonomy" id="28548"/>
    <lineage>
        <taxon>Eukaryota</taxon>
        <taxon>Fungi</taxon>
        <taxon>Dikarya</taxon>
        <taxon>Ascomycota</taxon>
        <taxon>Pezizomycotina</taxon>
        <taxon>Leotiomycetes</taxon>
        <taxon>Helotiales</taxon>
        <taxon>Sclerotiniaceae</taxon>
        <taxon>Sclerotinia</taxon>
    </lineage>
</organism>
<protein>
    <submittedName>
        <fullName evidence="1">Bfc0d993-99bf-4042-b716-087b4c592871</fullName>
    </submittedName>
</protein>
<name>A0A8H2ZJL7_9HELO</name>
<accession>A0A8H2ZJL7</accession>
<dbReference type="EMBL" id="CAJHIA010000002">
    <property type="protein sequence ID" value="CAD6440309.1"/>
    <property type="molecule type" value="Genomic_DNA"/>
</dbReference>
<proteinExistence type="predicted"/>
<keyword evidence="2" id="KW-1185">Reference proteome</keyword>
<reference evidence="1" key="1">
    <citation type="submission" date="2020-10" db="EMBL/GenBank/DDBJ databases">
        <authorList>
            <person name="Kusch S."/>
        </authorList>
    </citation>
    <scope>NUCLEOTIDE SEQUENCE</scope>
    <source>
        <strain evidence="1">SwB9</strain>
    </source>
</reference>
<dbReference type="Proteomes" id="UP000624404">
    <property type="component" value="Unassembled WGS sequence"/>
</dbReference>
<comment type="caution">
    <text evidence="1">The sequence shown here is derived from an EMBL/GenBank/DDBJ whole genome shotgun (WGS) entry which is preliminary data.</text>
</comment>
<dbReference type="AlphaFoldDB" id="A0A8H2ZJL7"/>